<keyword evidence="2" id="KW-0238">DNA-binding</keyword>
<evidence type="ECO:0000313" key="5">
    <source>
        <dbReference type="EMBL" id="KRK37615.1"/>
    </source>
</evidence>
<dbReference type="PROSITE" id="PS00356">
    <property type="entry name" value="HTH_LACI_1"/>
    <property type="match status" value="1"/>
</dbReference>
<reference evidence="5 6" key="1">
    <citation type="journal article" date="2015" name="Genome Announc.">
        <title>Expanding the biotechnology potential of lactobacilli through comparative genomics of 213 strains and associated genera.</title>
        <authorList>
            <person name="Sun Z."/>
            <person name="Harris H.M."/>
            <person name="McCann A."/>
            <person name="Guo C."/>
            <person name="Argimon S."/>
            <person name="Zhang W."/>
            <person name="Yang X."/>
            <person name="Jeffery I.B."/>
            <person name="Cooney J.C."/>
            <person name="Kagawa T.F."/>
            <person name="Liu W."/>
            <person name="Song Y."/>
            <person name="Salvetti E."/>
            <person name="Wrobel A."/>
            <person name="Rasinkangas P."/>
            <person name="Parkhill J."/>
            <person name="Rea M.C."/>
            <person name="O'Sullivan O."/>
            <person name="Ritari J."/>
            <person name="Douillard F.P."/>
            <person name="Paul Ross R."/>
            <person name="Yang R."/>
            <person name="Briner A.E."/>
            <person name="Felis G.E."/>
            <person name="de Vos W.M."/>
            <person name="Barrangou R."/>
            <person name="Klaenhammer T.R."/>
            <person name="Caufield P.W."/>
            <person name="Cui Y."/>
            <person name="Zhang H."/>
            <person name="O'Toole P.W."/>
        </authorList>
    </citation>
    <scope>NUCLEOTIDE SEQUENCE [LARGE SCALE GENOMIC DNA]</scope>
    <source>
        <strain evidence="5 6">DSM 20534</strain>
    </source>
</reference>
<dbReference type="GO" id="GO:0000976">
    <property type="term" value="F:transcription cis-regulatory region binding"/>
    <property type="evidence" value="ECO:0007669"/>
    <property type="project" value="TreeGrafter"/>
</dbReference>
<protein>
    <submittedName>
        <fullName evidence="5">LacI family transcriptional regulator</fullName>
    </submittedName>
</protein>
<keyword evidence="3" id="KW-0804">Transcription</keyword>
<dbReference type="SMART" id="SM00354">
    <property type="entry name" value="HTH_LACI"/>
    <property type="match status" value="1"/>
</dbReference>
<accession>A0A0R1GUC4</accession>
<dbReference type="SUPFAM" id="SSF53822">
    <property type="entry name" value="Periplasmic binding protein-like I"/>
    <property type="match status" value="1"/>
</dbReference>
<dbReference type="Proteomes" id="UP000050909">
    <property type="component" value="Unassembled WGS sequence"/>
</dbReference>
<name>A0A0R1GUC4_9LACO</name>
<dbReference type="PROSITE" id="PS50932">
    <property type="entry name" value="HTH_LACI_2"/>
    <property type="match status" value="1"/>
</dbReference>
<dbReference type="InterPro" id="IPR028082">
    <property type="entry name" value="Peripla_BP_I"/>
</dbReference>
<dbReference type="PANTHER" id="PTHR30146">
    <property type="entry name" value="LACI-RELATED TRANSCRIPTIONAL REPRESSOR"/>
    <property type="match status" value="1"/>
</dbReference>
<dbReference type="RefSeq" id="WP_056945752.1">
    <property type="nucleotide sequence ID" value="NZ_AZCV01000004.1"/>
</dbReference>
<dbReference type="InterPro" id="IPR000843">
    <property type="entry name" value="HTH_LacI"/>
</dbReference>
<dbReference type="EMBL" id="AZCV01000004">
    <property type="protein sequence ID" value="KRK37615.1"/>
    <property type="molecule type" value="Genomic_DNA"/>
</dbReference>
<dbReference type="PATRIC" id="fig|1423722.3.peg.1252"/>
<organism evidence="5 6">
    <name type="scientific">Amylolactobacillus amylotrophicus DSM 20534</name>
    <dbReference type="NCBI Taxonomy" id="1423722"/>
    <lineage>
        <taxon>Bacteria</taxon>
        <taxon>Bacillati</taxon>
        <taxon>Bacillota</taxon>
        <taxon>Bacilli</taxon>
        <taxon>Lactobacillales</taxon>
        <taxon>Lactobacillaceae</taxon>
        <taxon>Amylolactobacillus</taxon>
    </lineage>
</organism>
<dbReference type="CDD" id="cd01392">
    <property type="entry name" value="HTH_LacI"/>
    <property type="match status" value="1"/>
</dbReference>
<keyword evidence="1" id="KW-0805">Transcription regulation</keyword>
<dbReference type="Pfam" id="PF00356">
    <property type="entry name" value="LacI"/>
    <property type="match status" value="1"/>
</dbReference>
<dbReference type="GO" id="GO:0003700">
    <property type="term" value="F:DNA-binding transcription factor activity"/>
    <property type="evidence" value="ECO:0007669"/>
    <property type="project" value="TreeGrafter"/>
</dbReference>
<feature type="domain" description="HTH lacI-type" evidence="4">
    <location>
        <begin position="2"/>
        <end position="56"/>
    </location>
</feature>
<dbReference type="PRINTS" id="PR00036">
    <property type="entry name" value="HTHLACI"/>
</dbReference>
<evidence type="ECO:0000256" key="2">
    <source>
        <dbReference type="ARBA" id="ARBA00023125"/>
    </source>
</evidence>
<dbReference type="PANTHER" id="PTHR30146:SF109">
    <property type="entry name" value="HTH-TYPE TRANSCRIPTIONAL REGULATOR GALS"/>
    <property type="match status" value="1"/>
</dbReference>
<gene>
    <name evidence="5" type="ORF">FC62_GL001228</name>
</gene>
<dbReference type="InterPro" id="IPR010982">
    <property type="entry name" value="Lambda_DNA-bd_dom_sf"/>
</dbReference>
<dbReference type="Gene3D" id="3.40.50.2300">
    <property type="match status" value="2"/>
</dbReference>
<dbReference type="Gene3D" id="1.10.260.40">
    <property type="entry name" value="lambda repressor-like DNA-binding domains"/>
    <property type="match status" value="1"/>
</dbReference>
<sequence length="332" mass="37043">MVTIKDVAIYAGVSASTVSRVVNDNPDISEATKKKVHNAMKKLDYTPNLAARSLSNPNAQSIGVVFPPMADKYQMSNPFYIGALASINRISQKKLYTVNTATGDSYEEILTSVKLLINRGQATRFIMLYSEQDDPVYDYLLDNDQQVTVIGSRKQPSDPVKTVDTDNHLLGVQSTEYLLERGHQTILFVTNSTEPILILDRFLGYQEAMFKHHVVAPPIFLLDTDEKAPLFINTLKELKPDAIIAVDDIFALHLMQAINETGLNIPEDLSLLSCNNSPFAQVIHPYLSSFDVNVAELGEMAVKQLVEPSMSNSILVPFKLIERESVIDRKKR</sequence>
<dbReference type="Pfam" id="PF13377">
    <property type="entry name" value="Peripla_BP_3"/>
    <property type="match status" value="1"/>
</dbReference>
<evidence type="ECO:0000259" key="4">
    <source>
        <dbReference type="PROSITE" id="PS50932"/>
    </source>
</evidence>
<dbReference type="SUPFAM" id="SSF47413">
    <property type="entry name" value="lambda repressor-like DNA-binding domains"/>
    <property type="match status" value="1"/>
</dbReference>
<evidence type="ECO:0000256" key="1">
    <source>
        <dbReference type="ARBA" id="ARBA00023015"/>
    </source>
</evidence>
<keyword evidence="6" id="KW-1185">Reference proteome</keyword>
<proteinExistence type="predicted"/>
<dbReference type="AlphaFoldDB" id="A0A0R1GUC4"/>
<evidence type="ECO:0000313" key="6">
    <source>
        <dbReference type="Proteomes" id="UP000050909"/>
    </source>
</evidence>
<dbReference type="InterPro" id="IPR046335">
    <property type="entry name" value="LacI/GalR-like_sensor"/>
</dbReference>
<evidence type="ECO:0000256" key="3">
    <source>
        <dbReference type="ARBA" id="ARBA00023163"/>
    </source>
</evidence>
<comment type="caution">
    <text evidence="5">The sequence shown here is derived from an EMBL/GenBank/DDBJ whole genome shotgun (WGS) entry which is preliminary data.</text>
</comment>